<evidence type="ECO:0000313" key="2">
    <source>
        <dbReference type="Proteomes" id="UP000304953"/>
    </source>
</evidence>
<accession>A0AC61S045</accession>
<evidence type="ECO:0000313" key="1">
    <source>
        <dbReference type="EMBL" id="TGY97744.1"/>
    </source>
</evidence>
<protein>
    <submittedName>
        <fullName evidence="1">Response regulator transcription factor</fullName>
    </submittedName>
</protein>
<name>A0AC61S045_9FIRM</name>
<organism evidence="1 2">
    <name type="scientific">Petralouisia muris</name>
    <dbReference type="NCBI Taxonomy" id="3032872"/>
    <lineage>
        <taxon>Bacteria</taxon>
        <taxon>Bacillati</taxon>
        <taxon>Bacillota</taxon>
        <taxon>Clostridia</taxon>
        <taxon>Lachnospirales</taxon>
        <taxon>Lachnospiraceae</taxon>
        <taxon>Petralouisia</taxon>
    </lineage>
</organism>
<dbReference type="EMBL" id="SRYA01000005">
    <property type="protein sequence ID" value="TGY97744.1"/>
    <property type="molecule type" value="Genomic_DNA"/>
</dbReference>
<sequence>MNGATLLPLQRPMERIFWKTCLLRSSTMEKILVLEDDRLLNEALCQMLSAAGYEVKQAYSLQEAQGLLDGGLDLLLVDIGLPDGEGLEICRGSQNTGKIPVIFLTARDEEEDIVIKNVFGMGYTLGE</sequence>
<reference evidence="1" key="1">
    <citation type="submission" date="2019-04" db="EMBL/GenBank/DDBJ databases">
        <title>Microbes associate with the intestines of laboratory mice.</title>
        <authorList>
            <person name="Navarre W."/>
            <person name="Wong E."/>
            <person name="Huang K."/>
            <person name="Tropini C."/>
            <person name="Ng K."/>
            <person name="Yu B."/>
        </authorList>
    </citation>
    <scope>NUCLEOTIDE SEQUENCE</scope>
    <source>
        <strain evidence="1">NM01_1-7b</strain>
    </source>
</reference>
<proteinExistence type="predicted"/>
<keyword evidence="2" id="KW-1185">Reference proteome</keyword>
<dbReference type="Proteomes" id="UP000304953">
    <property type="component" value="Unassembled WGS sequence"/>
</dbReference>
<comment type="caution">
    <text evidence="1">The sequence shown here is derived from an EMBL/GenBank/DDBJ whole genome shotgun (WGS) entry which is preliminary data.</text>
</comment>
<gene>
    <name evidence="1" type="ORF">E5329_03825</name>
</gene>